<comment type="subcellular location">
    <subcellularLocation>
        <location evidence="1">Membrane</location>
        <topology evidence="1">Multi-pass membrane protein</topology>
    </subcellularLocation>
</comment>
<evidence type="ECO:0000256" key="4">
    <source>
        <dbReference type="ARBA" id="ARBA00022989"/>
    </source>
</evidence>
<dbReference type="InterPro" id="IPR002229">
    <property type="entry name" value="RhesusRHD"/>
</dbReference>
<feature type="domain" description="Ammonium transporter AmtB-like" evidence="7">
    <location>
        <begin position="21"/>
        <end position="96"/>
    </location>
</feature>
<organism evidence="8 9">
    <name type="scientific">Ditylenchus dipsaci</name>
    <dbReference type="NCBI Taxonomy" id="166011"/>
    <lineage>
        <taxon>Eukaryota</taxon>
        <taxon>Metazoa</taxon>
        <taxon>Ecdysozoa</taxon>
        <taxon>Nematoda</taxon>
        <taxon>Chromadorea</taxon>
        <taxon>Rhabditida</taxon>
        <taxon>Tylenchina</taxon>
        <taxon>Tylenchomorpha</taxon>
        <taxon>Sphaerularioidea</taxon>
        <taxon>Anguinidae</taxon>
        <taxon>Anguininae</taxon>
        <taxon>Ditylenchus</taxon>
    </lineage>
</organism>
<dbReference type="Pfam" id="PF00909">
    <property type="entry name" value="Ammonium_transp"/>
    <property type="match status" value="2"/>
</dbReference>
<evidence type="ECO:0000256" key="2">
    <source>
        <dbReference type="ARBA" id="ARBA00011036"/>
    </source>
</evidence>
<keyword evidence="3 6" id="KW-0812">Transmembrane</keyword>
<keyword evidence="4 6" id="KW-1133">Transmembrane helix</keyword>
<evidence type="ECO:0000256" key="3">
    <source>
        <dbReference type="ARBA" id="ARBA00022692"/>
    </source>
</evidence>
<dbReference type="PANTHER" id="PTHR11730">
    <property type="entry name" value="AMMONIUM TRANSPORTER"/>
    <property type="match status" value="1"/>
</dbReference>
<keyword evidence="5 6" id="KW-0472">Membrane</keyword>
<dbReference type="PANTHER" id="PTHR11730:SF114">
    <property type="entry name" value="AMMONIUM TRANSPORTER AMTB-LIKE DOMAIN-CONTAINING PROTEIN"/>
    <property type="match status" value="1"/>
</dbReference>
<dbReference type="Proteomes" id="UP000887574">
    <property type="component" value="Unplaced"/>
</dbReference>
<dbReference type="GO" id="GO:0008519">
    <property type="term" value="F:ammonium channel activity"/>
    <property type="evidence" value="ECO:0007669"/>
    <property type="project" value="InterPro"/>
</dbReference>
<sequence>MSNTLQRRQFSLLAFVFQSIFVVLLAIFGRYDANALPSGSSNPIYINTDYPLFQDIHVMVIVGFGFLMSFLKRYGFSAISVNLLLSAFVIQLTIADLSCVCAHHNGCSPRQTHACSIPNTRLYGNIFCCCSEHILFTVLHINDGGRSLVVHCFGAYFGLAAAKVVHRKNVMADEENFNHSELFSMIGTLFLWIFFSILQCCHPTA</sequence>
<feature type="transmembrane region" description="Helical" evidence="6">
    <location>
        <begin position="83"/>
        <end position="103"/>
    </location>
</feature>
<protein>
    <submittedName>
        <fullName evidence="9">Ammonium transporter AmtB-like domain-containing protein</fullName>
    </submittedName>
</protein>
<comment type="similarity">
    <text evidence="2">Belongs to the ammonium transporter (TC 2.A.49) family. Rh subfamily.</text>
</comment>
<dbReference type="PRINTS" id="PR00342">
    <property type="entry name" value="RHESUSRHD"/>
</dbReference>
<feature type="transmembrane region" description="Helical" evidence="6">
    <location>
        <begin position="51"/>
        <end position="71"/>
    </location>
</feature>
<evidence type="ECO:0000313" key="8">
    <source>
        <dbReference type="Proteomes" id="UP000887574"/>
    </source>
</evidence>
<keyword evidence="8" id="KW-1185">Reference proteome</keyword>
<dbReference type="SUPFAM" id="SSF111352">
    <property type="entry name" value="Ammonium transporter"/>
    <property type="match status" value="1"/>
</dbReference>
<evidence type="ECO:0000256" key="1">
    <source>
        <dbReference type="ARBA" id="ARBA00004141"/>
    </source>
</evidence>
<dbReference type="Gene3D" id="1.10.3430.10">
    <property type="entry name" value="Ammonium transporter AmtB like domains"/>
    <property type="match status" value="1"/>
</dbReference>
<evidence type="ECO:0000313" key="9">
    <source>
        <dbReference type="WBParaSite" id="jg1984"/>
    </source>
</evidence>
<name>A0A915DJ89_9BILA</name>
<feature type="transmembrane region" description="Helical" evidence="6">
    <location>
        <begin position="12"/>
        <end position="31"/>
    </location>
</feature>
<dbReference type="GO" id="GO:0005886">
    <property type="term" value="C:plasma membrane"/>
    <property type="evidence" value="ECO:0007669"/>
    <property type="project" value="InterPro"/>
</dbReference>
<evidence type="ECO:0000256" key="6">
    <source>
        <dbReference type="SAM" id="Phobius"/>
    </source>
</evidence>
<proteinExistence type="inferred from homology"/>
<dbReference type="GO" id="GO:0097272">
    <property type="term" value="P:ammonium homeostasis"/>
    <property type="evidence" value="ECO:0007669"/>
    <property type="project" value="TreeGrafter"/>
</dbReference>
<feature type="transmembrane region" description="Helical" evidence="6">
    <location>
        <begin position="148"/>
        <end position="166"/>
    </location>
</feature>
<feature type="transmembrane region" description="Helical" evidence="6">
    <location>
        <begin position="182"/>
        <end position="201"/>
    </location>
</feature>
<evidence type="ECO:0000256" key="5">
    <source>
        <dbReference type="ARBA" id="ARBA00023136"/>
    </source>
</evidence>
<reference evidence="9" key="1">
    <citation type="submission" date="2022-11" db="UniProtKB">
        <authorList>
            <consortium name="WormBaseParasite"/>
        </authorList>
    </citation>
    <scope>IDENTIFICATION</scope>
</reference>
<dbReference type="InterPro" id="IPR029020">
    <property type="entry name" value="Ammonium/urea_transptr"/>
</dbReference>
<dbReference type="InterPro" id="IPR024041">
    <property type="entry name" value="NH4_transpt_AmtB-like_dom"/>
</dbReference>
<feature type="domain" description="Ammonium transporter AmtB-like" evidence="7">
    <location>
        <begin position="137"/>
        <end position="195"/>
    </location>
</feature>
<accession>A0A915DJ89</accession>
<dbReference type="AlphaFoldDB" id="A0A915DJ89"/>
<evidence type="ECO:0000259" key="7">
    <source>
        <dbReference type="Pfam" id="PF00909"/>
    </source>
</evidence>
<dbReference type="WBParaSite" id="jg1984">
    <property type="protein sequence ID" value="jg1984"/>
    <property type="gene ID" value="jg1984"/>
</dbReference>